<evidence type="ECO:0000313" key="3">
    <source>
        <dbReference type="EMBL" id="KAK3399599.1"/>
    </source>
</evidence>
<organism evidence="3 4">
    <name type="scientific">Sordaria brevicollis</name>
    <dbReference type="NCBI Taxonomy" id="83679"/>
    <lineage>
        <taxon>Eukaryota</taxon>
        <taxon>Fungi</taxon>
        <taxon>Dikarya</taxon>
        <taxon>Ascomycota</taxon>
        <taxon>Pezizomycotina</taxon>
        <taxon>Sordariomycetes</taxon>
        <taxon>Sordariomycetidae</taxon>
        <taxon>Sordariales</taxon>
        <taxon>Sordariaceae</taxon>
        <taxon>Sordaria</taxon>
    </lineage>
</organism>
<dbReference type="Pfam" id="PF26082">
    <property type="entry name" value="zf-C2H2_AcuF"/>
    <property type="match status" value="1"/>
</dbReference>
<feature type="compositionally biased region" description="Low complexity" evidence="1">
    <location>
        <begin position="309"/>
        <end position="318"/>
    </location>
</feature>
<dbReference type="PANTHER" id="PTHR35391:SF7">
    <property type="entry name" value="C2H2-TYPE DOMAIN-CONTAINING PROTEIN"/>
    <property type="match status" value="1"/>
</dbReference>
<evidence type="ECO:0000256" key="1">
    <source>
        <dbReference type="SAM" id="MobiDB-lite"/>
    </source>
</evidence>
<accession>A0AAE0PGU7</accession>
<reference evidence="3" key="2">
    <citation type="submission" date="2023-07" db="EMBL/GenBank/DDBJ databases">
        <authorList>
            <consortium name="Lawrence Berkeley National Laboratory"/>
            <person name="Haridas S."/>
            <person name="Hensen N."/>
            <person name="Bonometti L."/>
            <person name="Westerberg I."/>
            <person name="Brannstrom I.O."/>
            <person name="Guillou S."/>
            <person name="Cros-Aarteil S."/>
            <person name="Calhoun S."/>
            <person name="Kuo A."/>
            <person name="Mondo S."/>
            <person name="Pangilinan J."/>
            <person name="Riley R."/>
            <person name="LaButti K."/>
            <person name="Andreopoulos B."/>
            <person name="Lipzen A."/>
            <person name="Chen C."/>
            <person name="Yanf M."/>
            <person name="Daum C."/>
            <person name="Ng V."/>
            <person name="Clum A."/>
            <person name="Steindorff A."/>
            <person name="Ohm R."/>
            <person name="Martin F."/>
            <person name="Silar P."/>
            <person name="Natvig D."/>
            <person name="Lalanne C."/>
            <person name="Gautier V."/>
            <person name="Ament-velasquez S.L."/>
            <person name="Kruys A."/>
            <person name="Hutchinson M.I."/>
            <person name="Powell A.J."/>
            <person name="Barry K."/>
            <person name="Miller A.N."/>
            <person name="Grigoriev I.V."/>
            <person name="Debuchy R."/>
            <person name="Gladieux P."/>
            <person name="Thoren M.H."/>
            <person name="Johannesson H."/>
        </authorList>
    </citation>
    <scope>NUCLEOTIDE SEQUENCE</scope>
    <source>
        <strain evidence="3">FGSC 1904</strain>
    </source>
</reference>
<keyword evidence="4" id="KW-1185">Reference proteome</keyword>
<name>A0AAE0PGU7_SORBR</name>
<feature type="region of interest" description="Disordered" evidence="1">
    <location>
        <begin position="521"/>
        <end position="602"/>
    </location>
</feature>
<sequence length="692" mass="78236">MTSRLPGEWDDSFDTPMGETISSRCHKIQRQLAALVAAYEHGIINVSTSVTDFDVRDTLERFMLWVGNLGALQKPESRLSLDSRLAGSTDVREFICNDLKDMFQALTDLTAILDGSHPNRMLDDDLDPDVLAEIAALDDEPLDEAGSLLQVISECLSSLFKVGILIRQPASNTRDRWDRAMKASSGKDGGGISDKWDIDYVQAKYPKLGRGKLSKRMGTAITKRRRFIAYCRDHAYRLAQAAAAAADGSKDEYDDDRSTLYDDGESRVATSAVQSSKATTFALKKDLAQALREQQRELEEQGDFDDAGSVSNNSVSTTSEEMATLKLPRLTDLSPDDRPFECPICFTLQQFQSEKAWHHHAFKDLKTYLCTLGNGRTCDTLLFEDIPTWFAHELDEHRCSYICLLCVGTRTAGSSSSGKPRGNKLMSPSALREHIHDFHGEFEKEQLDRFVATGRQPITTLNAGDCPFCDEWSVRLREKHGRGKRYGDEGDGDGDDVVVSVKRFRNHVAMHLEQLAIWPVPHHGIHGDDDDEEGGTDGGFQRGSDFDSDGEDSSDDSGGSDRGKPGEGRRKKAEDEDGEQDATDEPGNEVDEEAERIATEKKMAEWKAHLEAAAKLKAELEEIERKKKEKEDEIRRKREEEERRIREAEEAERRRKEEERRKKEEEERTKKEAEEALRKKEEDRLRDMLWYV</sequence>
<feature type="compositionally biased region" description="Acidic residues" evidence="1">
    <location>
        <begin position="575"/>
        <end position="594"/>
    </location>
</feature>
<feature type="region of interest" description="Disordered" evidence="1">
    <location>
        <begin position="292"/>
        <end position="318"/>
    </location>
</feature>
<reference evidence="3" key="1">
    <citation type="journal article" date="2023" name="Mol. Phylogenet. Evol.">
        <title>Genome-scale phylogeny and comparative genomics of the fungal order Sordariales.</title>
        <authorList>
            <person name="Hensen N."/>
            <person name="Bonometti L."/>
            <person name="Westerberg I."/>
            <person name="Brannstrom I.O."/>
            <person name="Guillou S."/>
            <person name="Cros-Aarteil S."/>
            <person name="Calhoun S."/>
            <person name="Haridas S."/>
            <person name="Kuo A."/>
            <person name="Mondo S."/>
            <person name="Pangilinan J."/>
            <person name="Riley R."/>
            <person name="LaButti K."/>
            <person name="Andreopoulos B."/>
            <person name="Lipzen A."/>
            <person name="Chen C."/>
            <person name="Yan M."/>
            <person name="Daum C."/>
            <person name="Ng V."/>
            <person name="Clum A."/>
            <person name="Steindorff A."/>
            <person name="Ohm R.A."/>
            <person name="Martin F."/>
            <person name="Silar P."/>
            <person name="Natvig D.O."/>
            <person name="Lalanne C."/>
            <person name="Gautier V."/>
            <person name="Ament-Velasquez S.L."/>
            <person name="Kruys A."/>
            <person name="Hutchinson M.I."/>
            <person name="Powell A.J."/>
            <person name="Barry K."/>
            <person name="Miller A.N."/>
            <person name="Grigoriev I.V."/>
            <person name="Debuchy R."/>
            <person name="Gladieux P."/>
            <person name="Hiltunen Thoren M."/>
            <person name="Johannesson H."/>
        </authorList>
    </citation>
    <scope>NUCLEOTIDE SEQUENCE</scope>
    <source>
        <strain evidence="3">FGSC 1904</strain>
    </source>
</reference>
<dbReference type="AlphaFoldDB" id="A0AAE0PGU7"/>
<evidence type="ECO:0000313" key="4">
    <source>
        <dbReference type="Proteomes" id="UP001281003"/>
    </source>
</evidence>
<dbReference type="Proteomes" id="UP001281003">
    <property type="component" value="Unassembled WGS sequence"/>
</dbReference>
<proteinExistence type="predicted"/>
<feature type="compositionally biased region" description="Basic and acidic residues" evidence="1">
    <location>
        <begin position="559"/>
        <end position="574"/>
    </location>
</feature>
<dbReference type="InterPro" id="IPR058925">
    <property type="entry name" value="zf-C2H2_AcuF"/>
</dbReference>
<dbReference type="PANTHER" id="PTHR35391">
    <property type="entry name" value="C2H2-TYPE DOMAIN-CONTAINING PROTEIN-RELATED"/>
    <property type="match status" value="1"/>
</dbReference>
<comment type="caution">
    <text evidence="3">The sequence shown here is derived from an EMBL/GenBank/DDBJ whole genome shotgun (WGS) entry which is preliminary data.</text>
</comment>
<protein>
    <recommendedName>
        <fullName evidence="2">Oxidoreductase acuF-like C2H2 type zinc-finger domain-containing protein</fullName>
    </recommendedName>
</protein>
<gene>
    <name evidence="3" type="ORF">B0T20DRAFT_505570</name>
</gene>
<evidence type="ECO:0000259" key="2">
    <source>
        <dbReference type="Pfam" id="PF26082"/>
    </source>
</evidence>
<feature type="domain" description="Oxidoreductase acuF-like C2H2 type zinc-finger" evidence="2">
    <location>
        <begin position="338"/>
        <end position="365"/>
    </location>
</feature>
<dbReference type="EMBL" id="JAUTDP010000004">
    <property type="protein sequence ID" value="KAK3399599.1"/>
    <property type="molecule type" value="Genomic_DNA"/>
</dbReference>
<feature type="compositionally biased region" description="Acidic residues" evidence="1">
    <location>
        <begin position="546"/>
        <end position="555"/>
    </location>
</feature>
<feature type="region of interest" description="Disordered" evidence="1">
    <location>
        <begin position="623"/>
        <end position="680"/>
    </location>
</feature>